<dbReference type="RefSeq" id="XP_040783469.1">
    <property type="nucleotide sequence ID" value="XM_040927146.1"/>
</dbReference>
<gene>
    <name evidence="2" type="ORF">K460DRAFT_194448</name>
</gene>
<feature type="region of interest" description="Disordered" evidence="1">
    <location>
        <begin position="26"/>
        <end position="49"/>
    </location>
</feature>
<dbReference type="GeneID" id="63844398"/>
<name>A0A9P4L3G5_9PLEO</name>
<dbReference type="Proteomes" id="UP000800039">
    <property type="component" value="Unassembled WGS sequence"/>
</dbReference>
<dbReference type="EMBL" id="ML976619">
    <property type="protein sequence ID" value="KAF1840906.1"/>
    <property type="molecule type" value="Genomic_DNA"/>
</dbReference>
<reference evidence="2" key="1">
    <citation type="submission" date="2020-01" db="EMBL/GenBank/DDBJ databases">
        <authorList>
            <consortium name="DOE Joint Genome Institute"/>
            <person name="Haridas S."/>
            <person name="Albert R."/>
            <person name="Binder M."/>
            <person name="Bloem J."/>
            <person name="Labutti K."/>
            <person name="Salamov A."/>
            <person name="Andreopoulos B."/>
            <person name="Baker S.E."/>
            <person name="Barry K."/>
            <person name="Bills G."/>
            <person name="Bluhm B.H."/>
            <person name="Cannon C."/>
            <person name="Castanera R."/>
            <person name="Culley D.E."/>
            <person name="Daum C."/>
            <person name="Ezra D."/>
            <person name="Gonzalez J.B."/>
            <person name="Henrissat B."/>
            <person name="Kuo A."/>
            <person name="Liang C."/>
            <person name="Lipzen A."/>
            <person name="Lutzoni F."/>
            <person name="Magnuson J."/>
            <person name="Mondo S."/>
            <person name="Nolan M."/>
            <person name="Ohm R."/>
            <person name="Pangilinan J."/>
            <person name="Park H.-J."/>
            <person name="Ramirez L."/>
            <person name="Alfaro M."/>
            <person name="Sun H."/>
            <person name="Tritt A."/>
            <person name="Yoshinaga Y."/>
            <person name="Zwiers L.-H."/>
            <person name="Turgeon B.G."/>
            <person name="Goodwin S.B."/>
            <person name="Spatafora J.W."/>
            <person name="Crous P.W."/>
            <person name="Grigoriev I.V."/>
        </authorList>
    </citation>
    <scope>NUCLEOTIDE SEQUENCE</scope>
    <source>
        <strain evidence="2">CBS 394.84</strain>
    </source>
</reference>
<protein>
    <submittedName>
        <fullName evidence="2">Uncharacterized protein</fullName>
    </submittedName>
</protein>
<organism evidence="2 3">
    <name type="scientific">Cucurbitaria berberidis CBS 394.84</name>
    <dbReference type="NCBI Taxonomy" id="1168544"/>
    <lineage>
        <taxon>Eukaryota</taxon>
        <taxon>Fungi</taxon>
        <taxon>Dikarya</taxon>
        <taxon>Ascomycota</taxon>
        <taxon>Pezizomycotina</taxon>
        <taxon>Dothideomycetes</taxon>
        <taxon>Pleosporomycetidae</taxon>
        <taxon>Pleosporales</taxon>
        <taxon>Pleosporineae</taxon>
        <taxon>Cucurbitariaceae</taxon>
        <taxon>Cucurbitaria</taxon>
    </lineage>
</organism>
<evidence type="ECO:0000313" key="3">
    <source>
        <dbReference type="Proteomes" id="UP000800039"/>
    </source>
</evidence>
<comment type="caution">
    <text evidence="2">The sequence shown here is derived from an EMBL/GenBank/DDBJ whole genome shotgun (WGS) entry which is preliminary data.</text>
</comment>
<proteinExistence type="predicted"/>
<evidence type="ECO:0000256" key="1">
    <source>
        <dbReference type="SAM" id="MobiDB-lite"/>
    </source>
</evidence>
<dbReference type="AlphaFoldDB" id="A0A9P4L3G5"/>
<accession>A0A9P4L3G5</accession>
<sequence length="63" mass="7033">MDEFDPILNKLEPSYILSVPWKNNQGSWSSGQDAHTMRPTAAQSGSEDHFGEVCEKMVHDALV</sequence>
<keyword evidence="3" id="KW-1185">Reference proteome</keyword>
<evidence type="ECO:0000313" key="2">
    <source>
        <dbReference type="EMBL" id="KAF1840906.1"/>
    </source>
</evidence>